<evidence type="ECO:0000313" key="2">
    <source>
        <dbReference type="EMBL" id="ROR03544.1"/>
    </source>
</evidence>
<dbReference type="AlphaFoldDB" id="A0A3N1VL78"/>
<proteinExistence type="predicted"/>
<dbReference type="CDD" id="cd02042">
    <property type="entry name" value="ParAB_family"/>
    <property type="match status" value="1"/>
</dbReference>
<comment type="caution">
    <text evidence="2">The sequence shown here is derived from an EMBL/GenBank/DDBJ whole genome shotgun (WGS) entry which is preliminary data.</text>
</comment>
<dbReference type="InterPro" id="IPR027417">
    <property type="entry name" value="P-loop_NTPase"/>
</dbReference>
<gene>
    <name evidence="2" type="ORF">EDC27_0081</name>
</gene>
<dbReference type="PIRSF" id="PIRSF009320">
    <property type="entry name" value="Nuc_binding_HP_1000"/>
    <property type="match status" value="1"/>
</dbReference>
<keyword evidence="3" id="KW-1185">Reference proteome</keyword>
<dbReference type="InterPro" id="IPR025669">
    <property type="entry name" value="AAA_dom"/>
</dbReference>
<dbReference type="Gene3D" id="3.40.50.300">
    <property type="entry name" value="P-loop containing nucleotide triphosphate hydrolases"/>
    <property type="match status" value="1"/>
</dbReference>
<feature type="domain" description="AAA" evidence="1">
    <location>
        <begin position="4"/>
        <end position="177"/>
    </location>
</feature>
<protein>
    <submittedName>
        <fullName evidence="2">Chromosome partitioning protein</fullName>
    </submittedName>
</protein>
<dbReference type="InterPro" id="IPR050678">
    <property type="entry name" value="DNA_Partitioning_ATPase"/>
</dbReference>
<dbReference type="RefSeq" id="WP_123288646.1">
    <property type="nucleotide sequence ID" value="NZ_RJVA01000001.1"/>
</dbReference>
<dbReference type="Proteomes" id="UP000276223">
    <property type="component" value="Unassembled WGS sequence"/>
</dbReference>
<sequence>MTCVMAIANQKGGVGKTTTAINLGAALAAKGERVLLVDCDAQGNASSGLGVRVVDAEATLYGFLCHDVPPPLHRPVDSLPLWLLPSNPTLAAAEWELAAQSGAETVLAHKMDGLWQDFDAIILDCPPSLGLLTVNSLCAAQSVLIPLQCEYFAMEGLTLLLETIRKIKMRWNPHLRIRGIVLTMFDRRNNLCHQVAMEVRQHLGGRVFKTMIPRNVRLSECPSHGLPITVYDRNSAGARAYMALADELLETERCGG</sequence>
<dbReference type="SUPFAM" id="SSF52540">
    <property type="entry name" value="P-loop containing nucleoside triphosphate hydrolases"/>
    <property type="match status" value="1"/>
</dbReference>
<dbReference type="EMBL" id="RJVA01000001">
    <property type="protein sequence ID" value="ROR03544.1"/>
    <property type="molecule type" value="Genomic_DNA"/>
</dbReference>
<organism evidence="2 3">
    <name type="scientific">Desulfosoma caldarium</name>
    <dbReference type="NCBI Taxonomy" id="610254"/>
    <lineage>
        <taxon>Bacteria</taxon>
        <taxon>Pseudomonadati</taxon>
        <taxon>Thermodesulfobacteriota</taxon>
        <taxon>Syntrophobacteria</taxon>
        <taxon>Syntrophobacterales</taxon>
        <taxon>Syntrophobacteraceae</taxon>
        <taxon>Desulfosoma</taxon>
    </lineage>
</organism>
<evidence type="ECO:0000313" key="3">
    <source>
        <dbReference type="Proteomes" id="UP000276223"/>
    </source>
</evidence>
<dbReference type="OrthoDB" id="9815116at2"/>
<dbReference type="FunFam" id="3.40.50.300:FF:000285">
    <property type="entry name" value="Sporulation initiation inhibitor Soj"/>
    <property type="match status" value="1"/>
</dbReference>
<dbReference type="PANTHER" id="PTHR13696">
    <property type="entry name" value="P-LOOP CONTAINING NUCLEOSIDE TRIPHOSPHATE HYDROLASE"/>
    <property type="match status" value="1"/>
</dbReference>
<reference evidence="2 3" key="1">
    <citation type="submission" date="2018-11" db="EMBL/GenBank/DDBJ databases">
        <title>Genomic Encyclopedia of Type Strains, Phase IV (KMG-IV): sequencing the most valuable type-strain genomes for metagenomic binning, comparative biology and taxonomic classification.</title>
        <authorList>
            <person name="Goeker M."/>
        </authorList>
    </citation>
    <scope>NUCLEOTIDE SEQUENCE [LARGE SCALE GENOMIC DNA]</scope>
    <source>
        <strain evidence="2 3">DSM 22027</strain>
    </source>
</reference>
<dbReference type="PANTHER" id="PTHR13696:SF52">
    <property type="entry name" value="PARA FAMILY PROTEIN CT_582"/>
    <property type="match status" value="1"/>
</dbReference>
<accession>A0A3N1VL78</accession>
<name>A0A3N1VL78_9BACT</name>
<evidence type="ECO:0000259" key="1">
    <source>
        <dbReference type="Pfam" id="PF13614"/>
    </source>
</evidence>
<dbReference type="Pfam" id="PF13614">
    <property type="entry name" value="AAA_31"/>
    <property type="match status" value="1"/>
</dbReference>